<dbReference type="PANTHER" id="PTHR16100">
    <property type="entry name" value="PHOSPHOINOSITIDE-INTERACTING PROTEIN FAMILY MEMBER"/>
    <property type="match status" value="1"/>
</dbReference>
<evidence type="ECO:0000313" key="7">
    <source>
        <dbReference type="EMBL" id="GAV04821.1"/>
    </source>
</evidence>
<keyword evidence="3 6" id="KW-1133">Transmembrane helix</keyword>
<feature type="region of interest" description="Disordered" evidence="5">
    <location>
        <begin position="275"/>
        <end position="333"/>
    </location>
</feature>
<dbReference type="Proteomes" id="UP000186922">
    <property type="component" value="Unassembled WGS sequence"/>
</dbReference>
<reference evidence="7 8" key="1">
    <citation type="journal article" date="2016" name="Nat. Commun.">
        <title>Extremotolerant tardigrade genome and improved radiotolerance of human cultured cells by tardigrade-unique protein.</title>
        <authorList>
            <person name="Hashimoto T."/>
            <person name="Horikawa D.D."/>
            <person name="Saito Y."/>
            <person name="Kuwahara H."/>
            <person name="Kozuka-Hata H."/>
            <person name="Shin-I T."/>
            <person name="Minakuchi Y."/>
            <person name="Ohishi K."/>
            <person name="Motoyama A."/>
            <person name="Aizu T."/>
            <person name="Enomoto A."/>
            <person name="Kondo K."/>
            <person name="Tanaka S."/>
            <person name="Hara Y."/>
            <person name="Koshikawa S."/>
            <person name="Sagara H."/>
            <person name="Miura T."/>
            <person name="Yokobori S."/>
            <person name="Miyagawa K."/>
            <person name="Suzuki Y."/>
            <person name="Kubo T."/>
            <person name="Oyama M."/>
            <person name="Kohara Y."/>
            <person name="Fujiyama A."/>
            <person name="Arakawa K."/>
            <person name="Katayama T."/>
            <person name="Toyoda A."/>
            <person name="Kunieda T."/>
        </authorList>
    </citation>
    <scope>NUCLEOTIDE SEQUENCE [LARGE SCALE GENOMIC DNA]</scope>
    <source>
        <strain evidence="7 8">YOKOZUNA-1</strain>
    </source>
</reference>
<name>A0A1D1VUW4_RAMVA</name>
<keyword evidence="2 6" id="KW-0812">Transmembrane</keyword>
<evidence type="ECO:0000313" key="8">
    <source>
        <dbReference type="Proteomes" id="UP000186922"/>
    </source>
</evidence>
<accession>A0A1D1VUW4</accession>
<dbReference type="EMBL" id="BDGG01000011">
    <property type="protein sequence ID" value="GAV04821.1"/>
    <property type="molecule type" value="Genomic_DNA"/>
</dbReference>
<sequence length="333" mass="38412">MPKVSGTHRSRDRHVGTRDYPTITRFPPKPVETARIRTADPATQPNPTLRSTDQKIHSYTNSHNQHLQEKIPPNKWTIGLRPAYRPGYAICVIIGGCINLASGIIMTAIAYSHADVDIDAIKVLKVLGPVVLVIGIIFLLCGAVLLWHYRKTRREDKIARERGHGYYDRPARSEEDPRSERRKHRHRKDIQSPYKAHDHRALPLQTVQVAPTTAQSEYSVYDELPRYSKKSRTERELARGDWKYVSEIKDATLTPKYPREIRKSIAPPDTDARFFEASEQRPAPAPAEPPTSTRYRMYPYDKSFGRTPYDSTGRPPKTNRSQRRREERPPQRY</sequence>
<keyword evidence="4 6" id="KW-0472">Membrane</keyword>
<dbReference type="GO" id="GO:0005886">
    <property type="term" value="C:plasma membrane"/>
    <property type="evidence" value="ECO:0007669"/>
    <property type="project" value="TreeGrafter"/>
</dbReference>
<feature type="compositionally biased region" description="Basic residues" evidence="5">
    <location>
        <begin position="1"/>
        <end position="12"/>
    </location>
</feature>
<gene>
    <name evidence="7" type="primary">RvY_15042-1</name>
    <name evidence="7" type="synonym">RvY_15042.1</name>
    <name evidence="7" type="ORF">RvY_15042</name>
</gene>
<feature type="region of interest" description="Disordered" evidence="5">
    <location>
        <begin position="167"/>
        <end position="197"/>
    </location>
</feature>
<comment type="subcellular location">
    <subcellularLocation>
        <location evidence="1">Membrane</location>
        <topology evidence="1">Multi-pass membrane protein</topology>
    </subcellularLocation>
</comment>
<evidence type="ECO:0000256" key="5">
    <source>
        <dbReference type="SAM" id="MobiDB-lite"/>
    </source>
</evidence>
<feature type="transmembrane region" description="Helical" evidence="6">
    <location>
        <begin position="88"/>
        <end position="114"/>
    </location>
</feature>
<comment type="caution">
    <text evidence="7">The sequence shown here is derived from an EMBL/GenBank/DDBJ whole genome shotgun (WGS) entry which is preliminary data.</text>
</comment>
<dbReference type="OrthoDB" id="10067202at2759"/>
<feature type="region of interest" description="Disordered" evidence="5">
    <location>
        <begin position="1"/>
        <end position="28"/>
    </location>
</feature>
<keyword evidence="8" id="KW-1185">Reference proteome</keyword>
<organism evidence="7 8">
    <name type="scientific">Ramazzottius varieornatus</name>
    <name type="common">Water bear</name>
    <name type="synonym">Tardigrade</name>
    <dbReference type="NCBI Taxonomy" id="947166"/>
    <lineage>
        <taxon>Eukaryota</taxon>
        <taxon>Metazoa</taxon>
        <taxon>Ecdysozoa</taxon>
        <taxon>Tardigrada</taxon>
        <taxon>Eutardigrada</taxon>
        <taxon>Parachela</taxon>
        <taxon>Hypsibioidea</taxon>
        <taxon>Ramazzottiidae</taxon>
        <taxon>Ramazzottius</taxon>
    </lineage>
</organism>
<feature type="transmembrane region" description="Helical" evidence="6">
    <location>
        <begin position="126"/>
        <end position="147"/>
    </location>
</feature>
<evidence type="ECO:0000256" key="3">
    <source>
        <dbReference type="ARBA" id="ARBA00022989"/>
    </source>
</evidence>
<dbReference type="AlphaFoldDB" id="A0A1D1VUW4"/>
<dbReference type="GO" id="GO:0071773">
    <property type="term" value="P:cellular response to BMP stimulus"/>
    <property type="evidence" value="ECO:0007669"/>
    <property type="project" value="TreeGrafter"/>
</dbReference>
<proteinExistence type="predicted"/>
<evidence type="ECO:0000256" key="6">
    <source>
        <dbReference type="SAM" id="Phobius"/>
    </source>
</evidence>
<feature type="compositionally biased region" description="Basic and acidic residues" evidence="5">
    <location>
        <begin position="167"/>
        <end position="179"/>
    </location>
</feature>
<evidence type="ECO:0000256" key="2">
    <source>
        <dbReference type="ARBA" id="ARBA00022692"/>
    </source>
</evidence>
<protein>
    <submittedName>
        <fullName evidence="7">Uncharacterized protein</fullName>
    </submittedName>
</protein>
<evidence type="ECO:0000256" key="1">
    <source>
        <dbReference type="ARBA" id="ARBA00004141"/>
    </source>
</evidence>
<evidence type="ECO:0000256" key="4">
    <source>
        <dbReference type="ARBA" id="ARBA00023136"/>
    </source>
</evidence>
<feature type="compositionally biased region" description="Basic and acidic residues" evidence="5">
    <location>
        <begin position="324"/>
        <end position="333"/>
    </location>
</feature>
<dbReference type="PANTHER" id="PTHR16100:SF5">
    <property type="entry name" value="TRANSMEMBRANE PROTEIN 100"/>
    <property type="match status" value="1"/>
</dbReference>